<proteinExistence type="predicted"/>
<dbReference type="InterPro" id="IPR019453">
    <property type="entry name" value="VPS39/TGFA1_Znf"/>
</dbReference>
<evidence type="ECO:0000313" key="3">
    <source>
        <dbReference type="Proteomes" id="UP001188597"/>
    </source>
</evidence>
<evidence type="ECO:0000313" key="2">
    <source>
        <dbReference type="EMBL" id="KAK3037099.1"/>
    </source>
</evidence>
<organism evidence="2 3">
    <name type="scientific">Escallonia herrerae</name>
    <dbReference type="NCBI Taxonomy" id="1293975"/>
    <lineage>
        <taxon>Eukaryota</taxon>
        <taxon>Viridiplantae</taxon>
        <taxon>Streptophyta</taxon>
        <taxon>Embryophyta</taxon>
        <taxon>Tracheophyta</taxon>
        <taxon>Spermatophyta</taxon>
        <taxon>Magnoliopsida</taxon>
        <taxon>eudicotyledons</taxon>
        <taxon>Gunneridae</taxon>
        <taxon>Pentapetalae</taxon>
        <taxon>asterids</taxon>
        <taxon>campanulids</taxon>
        <taxon>Escalloniales</taxon>
        <taxon>Escalloniaceae</taxon>
        <taxon>Escallonia</taxon>
    </lineage>
</organism>
<comment type="caution">
    <text evidence="2">The sequence shown here is derived from an EMBL/GenBank/DDBJ whole genome shotgun (WGS) entry which is preliminary data.</text>
</comment>
<protein>
    <recommendedName>
        <fullName evidence="1">Vacuolar sorting protein 39/Transforming growth factor beta receptor-associated zinc finger domain-containing protein</fullName>
    </recommendedName>
</protein>
<dbReference type="GO" id="GO:0016020">
    <property type="term" value="C:membrane"/>
    <property type="evidence" value="ECO:0007669"/>
    <property type="project" value="TreeGrafter"/>
</dbReference>
<dbReference type="AlphaFoldDB" id="A0AA88X1U9"/>
<dbReference type="GO" id="GO:0006914">
    <property type="term" value="P:autophagy"/>
    <property type="evidence" value="ECO:0007669"/>
    <property type="project" value="TreeGrafter"/>
</dbReference>
<keyword evidence="3" id="KW-1185">Reference proteome</keyword>
<sequence length="180" mass="20361">MENFDGIQCPSTSKLTGFFAGDSTNGGKIVQNQSIFKGVAKDGDGSMQMNGFFVLRLWKARDDWHLNNIKQEPYRMLRWLLEWRLPSSSSFSDGGFLTSRLISIKIVHSISRAVDVDARLARLDERSRHVQINDECLCDSCHARLGTKLFAMYPDDTIVCYKVGEIDMLSFIILPSLFAT</sequence>
<evidence type="ECO:0000259" key="1">
    <source>
        <dbReference type="Pfam" id="PF10367"/>
    </source>
</evidence>
<dbReference type="EMBL" id="JAVXUP010000130">
    <property type="protein sequence ID" value="KAK3037099.1"/>
    <property type="molecule type" value="Genomic_DNA"/>
</dbReference>
<accession>A0AA88X1U9</accession>
<dbReference type="InterPro" id="IPR032914">
    <property type="entry name" value="Vam6/VPS39/TRAP1"/>
</dbReference>
<reference evidence="2" key="1">
    <citation type="submission" date="2022-12" db="EMBL/GenBank/DDBJ databases">
        <title>Draft genome assemblies for two species of Escallonia (Escalloniales).</title>
        <authorList>
            <person name="Chanderbali A."/>
            <person name="Dervinis C."/>
            <person name="Anghel I."/>
            <person name="Soltis D."/>
            <person name="Soltis P."/>
            <person name="Zapata F."/>
        </authorList>
    </citation>
    <scope>NUCLEOTIDE SEQUENCE</scope>
    <source>
        <strain evidence="2">UCBG64.0493</strain>
        <tissue evidence="2">Leaf</tissue>
    </source>
</reference>
<dbReference type="Proteomes" id="UP001188597">
    <property type="component" value="Unassembled WGS sequence"/>
</dbReference>
<dbReference type="PANTHER" id="PTHR12894">
    <property type="entry name" value="CNH DOMAIN CONTAINING"/>
    <property type="match status" value="1"/>
</dbReference>
<dbReference type="GO" id="GO:0005737">
    <property type="term" value="C:cytoplasm"/>
    <property type="evidence" value="ECO:0007669"/>
    <property type="project" value="TreeGrafter"/>
</dbReference>
<dbReference type="Pfam" id="PF10367">
    <property type="entry name" value="zf-Vps39_C"/>
    <property type="match status" value="1"/>
</dbReference>
<feature type="domain" description="Vacuolar sorting protein 39/Transforming growth factor beta receptor-associated zinc finger" evidence="1">
    <location>
        <begin position="127"/>
        <end position="162"/>
    </location>
</feature>
<dbReference type="GO" id="GO:0034058">
    <property type="term" value="P:endosomal vesicle fusion"/>
    <property type="evidence" value="ECO:0007669"/>
    <property type="project" value="TreeGrafter"/>
</dbReference>
<gene>
    <name evidence="2" type="ORF">RJ639_029941</name>
</gene>
<dbReference type="PANTHER" id="PTHR12894:SF43">
    <property type="entry name" value="VACUOLAR SORTING PROTEIN 3"/>
    <property type="match status" value="1"/>
</dbReference>
<name>A0AA88X1U9_9ASTE</name>